<dbReference type="GO" id="GO:0009253">
    <property type="term" value="P:peptidoglycan catabolic process"/>
    <property type="evidence" value="ECO:0007669"/>
    <property type="project" value="TreeGrafter"/>
</dbReference>
<accession>A0A7W7QAQ6</accession>
<dbReference type="RefSeq" id="WP_221464534.1">
    <property type="nucleotide sequence ID" value="NZ_JACHJQ010000007.1"/>
</dbReference>
<dbReference type="AlphaFoldDB" id="A0A7W7QAQ6"/>
<dbReference type="Gene3D" id="1.10.530.10">
    <property type="match status" value="1"/>
</dbReference>
<sequence length="248" mass="25844">MLVRAGLVLLVIAVAGGGVWLYKAATAPEQSPIEVPAASVPVANVRPGAVAPPQPQAGAVGEDPLRAWAGRVSGGIDVPARALMAYGNAELVLRTEQPACHLSWATLAGIGRVESNHGRYGGARLNDDGRPSKPIIGVPLDGSPGVKAISDTDNGRYDGDAEHDRAVGPMQFIPSTWKRWTADANLDGIGDPQQIDDAALAAARYLCVGGRDLATPKDWWAAVFSYNNSVPYGQKVFGLADGYAKAAV</sequence>
<keyword evidence="2" id="KW-1185">Reference proteome</keyword>
<dbReference type="CDD" id="cd13399">
    <property type="entry name" value="Slt35-like"/>
    <property type="match status" value="1"/>
</dbReference>
<dbReference type="PANTHER" id="PTHR30163">
    <property type="entry name" value="MEMBRANE-BOUND LYTIC MUREIN TRANSGLYCOSYLASE B"/>
    <property type="match status" value="1"/>
</dbReference>
<dbReference type="SUPFAM" id="SSF53955">
    <property type="entry name" value="Lysozyme-like"/>
    <property type="match status" value="1"/>
</dbReference>
<protein>
    <submittedName>
        <fullName evidence="1">Membrane-bound lytic murein transglycosylase B</fullName>
    </submittedName>
</protein>
<dbReference type="GO" id="GO:0008933">
    <property type="term" value="F:peptidoglycan lytic transglycosylase activity"/>
    <property type="evidence" value="ECO:0007669"/>
    <property type="project" value="TreeGrafter"/>
</dbReference>
<dbReference type="InterPro" id="IPR023346">
    <property type="entry name" value="Lysozyme-like_dom_sf"/>
</dbReference>
<gene>
    <name evidence="1" type="ORF">FHR82_006448</name>
</gene>
<organism evidence="1 2">
    <name type="scientific">Actinophytocola algeriensis</name>
    <dbReference type="NCBI Taxonomy" id="1768010"/>
    <lineage>
        <taxon>Bacteria</taxon>
        <taxon>Bacillati</taxon>
        <taxon>Actinomycetota</taxon>
        <taxon>Actinomycetes</taxon>
        <taxon>Pseudonocardiales</taxon>
        <taxon>Pseudonocardiaceae</taxon>
    </lineage>
</organism>
<name>A0A7W7QAQ6_9PSEU</name>
<dbReference type="InterPro" id="IPR043426">
    <property type="entry name" value="MltB-like"/>
</dbReference>
<dbReference type="Proteomes" id="UP000520767">
    <property type="component" value="Unassembled WGS sequence"/>
</dbReference>
<dbReference type="PANTHER" id="PTHR30163:SF8">
    <property type="entry name" value="LYTIC MUREIN TRANSGLYCOSYLASE"/>
    <property type="match status" value="1"/>
</dbReference>
<proteinExistence type="predicted"/>
<reference evidence="1 2" key="1">
    <citation type="submission" date="2020-08" db="EMBL/GenBank/DDBJ databases">
        <title>Genomic Encyclopedia of Type Strains, Phase III (KMG-III): the genomes of soil and plant-associated and newly described type strains.</title>
        <authorList>
            <person name="Whitman W."/>
        </authorList>
    </citation>
    <scope>NUCLEOTIDE SEQUENCE [LARGE SCALE GENOMIC DNA]</scope>
    <source>
        <strain evidence="1 2">CECT 8960</strain>
    </source>
</reference>
<evidence type="ECO:0000313" key="1">
    <source>
        <dbReference type="EMBL" id="MBB4910190.1"/>
    </source>
</evidence>
<comment type="caution">
    <text evidence="1">The sequence shown here is derived from an EMBL/GenBank/DDBJ whole genome shotgun (WGS) entry which is preliminary data.</text>
</comment>
<dbReference type="EMBL" id="JACHJQ010000007">
    <property type="protein sequence ID" value="MBB4910190.1"/>
    <property type="molecule type" value="Genomic_DNA"/>
</dbReference>
<evidence type="ECO:0000313" key="2">
    <source>
        <dbReference type="Proteomes" id="UP000520767"/>
    </source>
</evidence>